<feature type="transmembrane region" description="Helical" evidence="1">
    <location>
        <begin position="241"/>
        <end position="259"/>
    </location>
</feature>
<feature type="transmembrane region" description="Helical" evidence="1">
    <location>
        <begin position="182"/>
        <end position="199"/>
    </location>
</feature>
<dbReference type="InterPro" id="IPR007404">
    <property type="entry name" value="YdjM-like"/>
</dbReference>
<feature type="transmembrane region" description="Helical" evidence="1">
    <location>
        <begin position="107"/>
        <end position="125"/>
    </location>
</feature>
<comment type="caution">
    <text evidence="2">The sequence shown here is derived from an EMBL/GenBank/DDBJ whole genome shotgun (WGS) entry which is preliminary data.</text>
</comment>
<sequence length="272" mass="28593">MVMGPTHAVSGAAAWLAGCWAAGHWWHYHPGPVELGVGAAVCAGAALLPDLDLSGRVTANKGGATVAHTFGVVSLFFAECVEKFSLGVYKLTRMKRDPQRHNGHRTLTHTWLFNIGLGFGVGALCTRFGKWAVIGVLFVMFGLAIRGVLAEWAKKRGWLITTLLSAAAAFVAYALLPAGRGYPVIGAAIAAGGIVHTFGDMITKAGCPILWPLPTGRRTWREFGIPDAIAVEVGGGVERRLLLPLFVIVAIVAGIAVAAPDVVQRVVQAALA</sequence>
<evidence type="ECO:0000313" key="2">
    <source>
        <dbReference type="EMBL" id="GID11363.1"/>
    </source>
</evidence>
<organism evidence="2 3">
    <name type="scientific">Actinocatenispora rupis</name>
    <dbReference type="NCBI Taxonomy" id="519421"/>
    <lineage>
        <taxon>Bacteria</taxon>
        <taxon>Bacillati</taxon>
        <taxon>Actinomycetota</taxon>
        <taxon>Actinomycetes</taxon>
        <taxon>Micromonosporales</taxon>
        <taxon>Micromonosporaceae</taxon>
        <taxon>Actinocatenispora</taxon>
    </lineage>
</organism>
<feature type="transmembrane region" description="Helical" evidence="1">
    <location>
        <begin position="66"/>
        <end position="86"/>
    </location>
</feature>
<dbReference type="Pfam" id="PF04307">
    <property type="entry name" value="YdjM"/>
    <property type="match status" value="1"/>
</dbReference>
<keyword evidence="1" id="KW-0472">Membrane</keyword>
<accession>A0A8J3IZB6</accession>
<protein>
    <submittedName>
        <fullName evidence="2">Membrane protein</fullName>
    </submittedName>
</protein>
<proteinExistence type="predicted"/>
<evidence type="ECO:0000256" key="1">
    <source>
        <dbReference type="SAM" id="Phobius"/>
    </source>
</evidence>
<name>A0A8J3IZB6_9ACTN</name>
<feature type="transmembrane region" description="Helical" evidence="1">
    <location>
        <begin position="157"/>
        <end position="176"/>
    </location>
</feature>
<feature type="transmembrane region" description="Helical" evidence="1">
    <location>
        <begin position="131"/>
        <end position="150"/>
    </location>
</feature>
<dbReference type="AlphaFoldDB" id="A0A8J3IZB6"/>
<evidence type="ECO:0000313" key="3">
    <source>
        <dbReference type="Proteomes" id="UP000612808"/>
    </source>
</evidence>
<keyword evidence="3" id="KW-1185">Reference proteome</keyword>
<gene>
    <name evidence="2" type="ORF">Aru02nite_22520</name>
</gene>
<keyword evidence="1" id="KW-1133">Transmembrane helix</keyword>
<keyword evidence="1" id="KW-0812">Transmembrane</keyword>
<dbReference type="EMBL" id="BOMB01000012">
    <property type="protein sequence ID" value="GID11363.1"/>
    <property type="molecule type" value="Genomic_DNA"/>
</dbReference>
<dbReference type="Proteomes" id="UP000612808">
    <property type="component" value="Unassembled WGS sequence"/>
</dbReference>
<reference evidence="2" key="1">
    <citation type="submission" date="2021-01" db="EMBL/GenBank/DDBJ databases">
        <title>Whole genome shotgun sequence of Actinocatenispora rupis NBRC 107355.</title>
        <authorList>
            <person name="Komaki H."/>
            <person name="Tamura T."/>
        </authorList>
    </citation>
    <scope>NUCLEOTIDE SEQUENCE</scope>
    <source>
        <strain evidence="2">NBRC 107355</strain>
    </source>
</reference>